<dbReference type="Proteomes" id="UP000801492">
    <property type="component" value="Unassembled WGS sequence"/>
</dbReference>
<protein>
    <recommendedName>
        <fullName evidence="1">PiggyBac transposable element-derived protein domain-containing protein</fullName>
    </recommendedName>
</protein>
<dbReference type="GO" id="GO:0043565">
    <property type="term" value="F:sequence-specific DNA binding"/>
    <property type="evidence" value="ECO:0007669"/>
    <property type="project" value="TreeGrafter"/>
</dbReference>
<dbReference type="Pfam" id="PF13843">
    <property type="entry name" value="DDE_Tnp_1_7"/>
    <property type="match status" value="2"/>
</dbReference>
<dbReference type="InterPro" id="IPR029526">
    <property type="entry name" value="PGBD"/>
</dbReference>
<dbReference type="InterPro" id="IPR052638">
    <property type="entry name" value="PiggyBac_TE-derived"/>
</dbReference>
<evidence type="ECO:0000313" key="3">
    <source>
        <dbReference type="Proteomes" id="UP000801492"/>
    </source>
</evidence>
<evidence type="ECO:0000259" key="1">
    <source>
        <dbReference type="Pfam" id="PF13843"/>
    </source>
</evidence>
<dbReference type="PANTHER" id="PTHR47055:SF3">
    <property type="entry name" value="PHORBOL-ESTER_DAG-TYPE DOMAIN-CONTAINING PROTEIN"/>
    <property type="match status" value="1"/>
</dbReference>
<dbReference type="EMBL" id="VTPC01090898">
    <property type="protein sequence ID" value="KAF2880858.1"/>
    <property type="molecule type" value="Genomic_DNA"/>
</dbReference>
<keyword evidence="3" id="KW-1185">Reference proteome</keyword>
<feature type="non-terminal residue" evidence="2">
    <location>
        <position position="1"/>
    </location>
</feature>
<sequence>MLDNIKEVTVFPPVNVCGNITNEDFGYEEVVQIDNLPVSRLRAPAEIKVVVPQTEDDFSSDDDLPLSNFTKFFRWNRLSLKSSLEYFYDFFDDSIIGTIVRETNKYAQQRNRTQTVTDNEIRAFIGVLILSGYVPVPRRKMVRERERDAHNKLSSSPLSYAVVECHRRSRRRIRRKRVVSGFYATGTVRENRLPRSPLVDSKQFRKEDCGSYDFKKISDQNIIVVKWNDNSLVPLCSNYAGIEPIHNVKRYSQKKRQNVQ</sequence>
<organism evidence="2 3">
    <name type="scientific">Ignelater luminosus</name>
    <name type="common">Cucubano</name>
    <name type="synonym">Pyrophorus luminosus</name>
    <dbReference type="NCBI Taxonomy" id="2038154"/>
    <lineage>
        <taxon>Eukaryota</taxon>
        <taxon>Metazoa</taxon>
        <taxon>Ecdysozoa</taxon>
        <taxon>Arthropoda</taxon>
        <taxon>Hexapoda</taxon>
        <taxon>Insecta</taxon>
        <taxon>Pterygota</taxon>
        <taxon>Neoptera</taxon>
        <taxon>Endopterygota</taxon>
        <taxon>Coleoptera</taxon>
        <taxon>Polyphaga</taxon>
        <taxon>Elateriformia</taxon>
        <taxon>Elateroidea</taxon>
        <taxon>Elateridae</taxon>
        <taxon>Agrypninae</taxon>
        <taxon>Pyrophorini</taxon>
        <taxon>Ignelater</taxon>
    </lineage>
</organism>
<proteinExistence type="predicted"/>
<evidence type="ECO:0000313" key="2">
    <source>
        <dbReference type="EMBL" id="KAF2880858.1"/>
    </source>
</evidence>
<dbReference type="PANTHER" id="PTHR47055">
    <property type="entry name" value="DDE_TNP_1_7 DOMAIN-CONTAINING PROTEIN"/>
    <property type="match status" value="1"/>
</dbReference>
<gene>
    <name evidence="2" type="ORF">ILUMI_25313</name>
</gene>
<feature type="domain" description="PiggyBac transposable element-derived protein" evidence="1">
    <location>
        <begin position="180"/>
        <end position="258"/>
    </location>
</feature>
<feature type="domain" description="PiggyBac transposable element-derived protein" evidence="1">
    <location>
        <begin position="83"/>
        <end position="153"/>
    </location>
</feature>
<reference evidence="2" key="1">
    <citation type="submission" date="2019-08" db="EMBL/GenBank/DDBJ databases">
        <title>The genome of the North American firefly Photinus pyralis.</title>
        <authorList>
            <consortium name="Photinus pyralis genome working group"/>
            <person name="Fallon T.R."/>
            <person name="Sander Lower S.E."/>
            <person name="Weng J.-K."/>
        </authorList>
    </citation>
    <scope>NUCLEOTIDE SEQUENCE</scope>
    <source>
        <strain evidence="2">TRF0915ILg1</strain>
        <tissue evidence="2">Whole body</tissue>
    </source>
</reference>
<dbReference type="AlphaFoldDB" id="A0A8K0G021"/>
<accession>A0A8K0G021</accession>
<comment type="caution">
    <text evidence="2">The sequence shown here is derived from an EMBL/GenBank/DDBJ whole genome shotgun (WGS) entry which is preliminary data.</text>
</comment>
<name>A0A8K0G021_IGNLU</name>
<dbReference type="OrthoDB" id="6762366at2759"/>